<evidence type="ECO:0000256" key="4">
    <source>
        <dbReference type="ARBA" id="ARBA00022827"/>
    </source>
</evidence>
<dbReference type="GO" id="GO:0071949">
    <property type="term" value="F:FAD binding"/>
    <property type="evidence" value="ECO:0007669"/>
    <property type="project" value="InterPro"/>
</dbReference>
<protein>
    <submittedName>
        <fullName evidence="7">D-lactate dehydrogenase (Cytochrome)</fullName>
    </submittedName>
</protein>
<dbReference type="RefSeq" id="WP_014259714.1">
    <property type="nucleotide sequence ID" value="NC_016629.1"/>
</dbReference>
<dbReference type="EMBL" id="CP003221">
    <property type="protein sequence ID" value="EGJ49939.1"/>
    <property type="molecule type" value="Genomic_DNA"/>
</dbReference>
<evidence type="ECO:0000313" key="8">
    <source>
        <dbReference type="Proteomes" id="UP000007844"/>
    </source>
</evidence>
<dbReference type="Proteomes" id="UP000007844">
    <property type="component" value="Chromosome"/>
</dbReference>
<keyword evidence="8" id="KW-1185">Reference proteome</keyword>
<dbReference type="FunFam" id="1.10.45.10:FF:000001">
    <property type="entry name" value="D-lactate dehydrogenase mitochondrial"/>
    <property type="match status" value="1"/>
</dbReference>
<evidence type="ECO:0000256" key="3">
    <source>
        <dbReference type="ARBA" id="ARBA00022630"/>
    </source>
</evidence>
<dbReference type="FunFam" id="3.30.70.2740:FF:000001">
    <property type="entry name" value="D-lactate dehydrogenase mitochondrial"/>
    <property type="match status" value="1"/>
</dbReference>
<dbReference type="Gene3D" id="3.30.465.10">
    <property type="match status" value="1"/>
</dbReference>
<dbReference type="SUPFAM" id="SSF56176">
    <property type="entry name" value="FAD-binding/transporter-associated domain-like"/>
    <property type="match status" value="1"/>
</dbReference>
<evidence type="ECO:0000256" key="1">
    <source>
        <dbReference type="ARBA" id="ARBA00001974"/>
    </source>
</evidence>
<sequence>MLTSRHEKYLRELFPGEGSLFTPEEKLIFGTDASRLSRQPWAVVRPESREQIVELLRWAEAEKMPLFTRGRATNVVGGAVPDKGGVVVSMLRMNRIKEISAEDFVAVVEPGVINGDLQKELKKRRLFYPPDPASAAFSTIGGNVAMGAGGMRAVKYGVTRDYVLGVEAVLPGGRVMRLGGRCHKNVAGLDLARLFVGSEGSLGVMTELTLKLLPLPEATASLLAGFGTLDAALDAARAVFGCGTLPTAMEFMAGLVLEAIAGEGEAPWPQGTQAALLLRIDGSESTVAEDLRRLEAVFKRHDPTCLLTGRGQEEEPLWELRRLINPASFRIAPDKISDDVTVPRGKVGEAVKRFQALGRERNLKMLLFGHLGDGNLHVNIMHDASNPDELARARQTKEDVLRVTIELGGTLSGEHGVGLTKLPYLHWQIGEAERALMRDVKKAFDPSGILNPGKGY</sequence>
<dbReference type="eggNOG" id="COG0277">
    <property type="taxonomic scope" value="Bacteria"/>
</dbReference>
<accession>F3Z141</accession>
<name>F3Z141_DESAF</name>
<dbReference type="SUPFAM" id="SSF55103">
    <property type="entry name" value="FAD-linked oxidases, C-terminal domain"/>
    <property type="match status" value="1"/>
</dbReference>
<dbReference type="KEGG" id="daf:Desaf_1603"/>
<dbReference type="InterPro" id="IPR004113">
    <property type="entry name" value="FAD-bd_oxidored_4_C"/>
</dbReference>
<evidence type="ECO:0000256" key="2">
    <source>
        <dbReference type="ARBA" id="ARBA00008000"/>
    </source>
</evidence>
<comment type="similarity">
    <text evidence="2">Belongs to the FAD-binding oxidoreductase/transferase type 4 family.</text>
</comment>
<comment type="cofactor">
    <cofactor evidence="1">
        <name>FAD</name>
        <dbReference type="ChEBI" id="CHEBI:57692"/>
    </cofactor>
</comment>
<dbReference type="InterPro" id="IPR016164">
    <property type="entry name" value="FAD-linked_Oxase-like_C"/>
</dbReference>
<dbReference type="InterPro" id="IPR016169">
    <property type="entry name" value="FAD-bd_PCMH_sub2"/>
</dbReference>
<keyword evidence="4" id="KW-0274">FAD</keyword>
<dbReference type="InterPro" id="IPR051914">
    <property type="entry name" value="FAD-linked_OxidoTrans_Type4"/>
</dbReference>
<dbReference type="InterPro" id="IPR036318">
    <property type="entry name" value="FAD-bd_PCMH-like_sf"/>
</dbReference>
<dbReference type="InterPro" id="IPR006094">
    <property type="entry name" value="Oxid_FAD_bind_N"/>
</dbReference>
<dbReference type="Gene3D" id="3.30.70.2740">
    <property type="match status" value="1"/>
</dbReference>
<dbReference type="GO" id="GO:0016491">
    <property type="term" value="F:oxidoreductase activity"/>
    <property type="evidence" value="ECO:0007669"/>
    <property type="project" value="UniProtKB-KW"/>
</dbReference>
<dbReference type="Pfam" id="PF01565">
    <property type="entry name" value="FAD_binding_4"/>
    <property type="match status" value="1"/>
</dbReference>
<proteinExistence type="inferred from homology"/>
<dbReference type="PROSITE" id="PS51387">
    <property type="entry name" value="FAD_PCMH"/>
    <property type="match status" value="1"/>
</dbReference>
<dbReference type="Pfam" id="PF02913">
    <property type="entry name" value="FAD-oxidase_C"/>
    <property type="match status" value="1"/>
</dbReference>
<reference evidence="7 8" key="1">
    <citation type="journal article" date="2011" name="J. Bacteriol.">
        <title>Genome sequence of the mercury-methylating and pleomorphic Desulfovibrio africanus Strain Walvis Bay.</title>
        <authorList>
            <person name="Brown S.D."/>
            <person name="Wall J.D."/>
            <person name="Kucken A.M."/>
            <person name="Gilmour C.C."/>
            <person name="Podar M."/>
            <person name="Brandt C.C."/>
            <person name="Teshima H."/>
            <person name="Detter J.C."/>
            <person name="Han C.S."/>
            <person name="Land M.L."/>
            <person name="Lucas S."/>
            <person name="Han J."/>
            <person name="Pennacchio L."/>
            <person name="Nolan M."/>
            <person name="Pitluck S."/>
            <person name="Woyke T."/>
            <person name="Goodwin L."/>
            <person name="Palumbo A.V."/>
            <person name="Elias D.A."/>
        </authorList>
    </citation>
    <scope>NUCLEOTIDE SEQUENCE [LARGE SCALE GENOMIC DNA]</scope>
    <source>
        <strain evidence="7 8">Walvis Bay</strain>
    </source>
</reference>
<dbReference type="AlphaFoldDB" id="F3Z141"/>
<dbReference type="InterPro" id="IPR016171">
    <property type="entry name" value="Vanillyl_alc_oxidase_C-sub2"/>
</dbReference>
<dbReference type="PANTHER" id="PTHR42934">
    <property type="entry name" value="GLYCOLATE OXIDASE SUBUNIT GLCD"/>
    <property type="match status" value="1"/>
</dbReference>
<dbReference type="STRING" id="690850.Desaf_1603"/>
<dbReference type="Gene3D" id="1.10.45.10">
    <property type="entry name" value="Vanillyl-alcohol Oxidase, Chain A, domain 4"/>
    <property type="match status" value="1"/>
</dbReference>
<dbReference type="PANTHER" id="PTHR42934:SF3">
    <property type="entry name" value="D-LACTATE DEHYDROGENASE"/>
    <property type="match status" value="1"/>
</dbReference>
<dbReference type="HOGENOM" id="CLU_017779_9_2_7"/>
<feature type="domain" description="FAD-binding PCMH-type" evidence="6">
    <location>
        <begin position="36"/>
        <end position="215"/>
    </location>
</feature>
<gene>
    <name evidence="7" type="ORF">Desaf_1603</name>
</gene>
<keyword evidence="3" id="KW-0285">Flavoprotein</keyword>
<dbReference type="InterPro" id="IPR016166">
    <property type="entry name" value="FAD-bd_PCMH"/>
</dbReference>
<organism evidence="7 8">
    <name type="scientific">Desulfocurvibacter africanus subsp. africanus str. Walvis Bay</name>
    <dbReference type="NCBI Taxonomy" id="690850"/>
    <lineage>
        <taxon>Bacteria</taxon>
        <taxon>Pseudomonadati</taxon>
        <taxon>Thermodesulfobacteriota</taxon>
        <taxon>Desulfovibrionia</taxon>
        <taxon>Desulfovibrionales</taxon>
        <taxon>Desulfovibrionaceae</taxon>
        <taxon>Desulfocurvibacter</taxon>
    </lineage>
</organism>
<evidence type="ECO:0000256" key="5">
    <source>
        <dbReference type="ARBA" id="ARBA00023002"/>
    </source>
</evidence>
<evidence type="ECO:0000313" key="7">
    <source>
        <dbReference type="EMBL" id="EGJ49939.1"/>
    </source>
</evidence>
<evidence type="ECO:0000259" key="6">
    <source>
        <dbReference type="PROSITE" id="PS51387"/>
    </source>
</evidence>
<keyword evidence="5" id="KW-0560">Oxidoreductase</keyword>